<feature type="transmembrane region" description="Helical" evidence="7">
    <location>
        <begin position="12"/>
        <end position="39"/>
    </location>
</feature>
<evidence type="ECO:0000256" key="7">
    <source>
        <dbReference type="RuleBase" id="RU369079"/>
    </source>
</evidence>
<dbReference type="PANTHER" id="PTHR33362:SF5">
    <property type="entry name" value="C4-DICARBOXYLATE TRAP TRANSPORTER LARGE PERMEASE PROTEIN DCTM"/>
    <property type="match status" value="1"/>
</dbReference>
<keyword evidence="4 7" id="KW-0812">Transmembrane</keyword>
<feature type="transmembrane region" description="Helical" evidence="7">
    <location>
        <begin position="146"/>
        <end position="168"/>
    </location>
</feature>
<accession>A0ABW5U417</accession>
<evidence type="ECO:0000259" key="8">
    <source>
        <dbReference type="Pfam" id="PF06808"/>
    </source>
</evidence>
<feature type="transmembrane region" description="Helical" evidence="7">
    <location>
        <begin position="319"/>
        <end position="349"/>
    </location>
</feature>
<keyword evidence="2" id="KW-1003">Cell membrane</keyword>
<feature type="transmembrane region" description="Helical" evidence="7">
    <location>
        <begin position="248"/>
        <end position="267"/>
    </location>
</feature>
<keyword evidence="10" id="KW-1185">Reference proteome</keyword>
<evidence type="ECO:0000256" key="5">
    <source>
        <dbReference type="ARBA" id="ARBA00022989"/>
    </source>
</evidence>
<feature type="transmembrane region" description="Helical" evidence="7">
    <location>
        <begin position="174"/>
        <end position="199"/>
    </location>
</feature>
<name>A0ABW5U417_9RHOB</name>
<feature type="transmembrane region" description="Helical" evidence="7">
    <location>
        <begin position="361"/>
        <end position="383"/>
    </location>
</feature>
<dbReference type="Pfam" id="PF06808">
    <property type="entry name" value="DctM"/>
    <property type="match status" value="1"/>
</dbReference>
<organism evidence="9 10">
    <name type="scientific">Sulfitobacter aestuarii</name>
    <dbReference type="NCBI Taxonomy" id="2161676"/>
    <lineage>
        <taxon>Bacteria</taxon>
        <taxon>Pseudomonadati</taxon>
        <taxon>Pseudomonadota</taxon>
        <taxon>Alphaproteobacteria</taxon>
        <taxon>Rhodobacterales</taxon>
        <taxon>Roseobacteraceae</taxon>
        <taxon>Sulfitobacter</taxon>
    </lineage>
</organism>
<dbReference type="PANTHER" id="PTHR33362">
    <property type="entry name" value="SIALIC ACID TRAP TRANSPORTER PERMEASE PROTEIN SIAT-RELATED"/>
    <property type="match status" value="1"/>
</dbReference>
<proteinExistence type="inferred from homology"/>
<feature type="transmembrane region" description="Helical" evidence="7">
    <location>
        <begin position="403"/>
        <end position="428"/>
    </location>
</feature>
<feature type="transmembrane region" description="Helical" evidence="7">
    <location>
        <begin position="60"/>
        <end position="80"/>
    </location>
</feature>
<feature type="transmembrane region" description="Helical" evidence="7">
    <location>
        <begin position="100"/>
        <end position="125"/>
    </location>
</feature>
<sequence length="433" mass="45328">MTLPLLGLGGFIAALLLIAFGFPVAVAMGVIGVAGYWWLNGWMGAAYVLGSAPFESIFPYSFSVIPLFVMMGVFASHAGLSKSLFEVINGFIGHVRGGLAVTTVGASAVFGAICGSSLATVATIGRVAMPEMRRHDYDDALSSATVAAGGTLGVLIPPSILLVIYGLLTQSSIGQLFIGALIPGLLGAGLYALAILVVVRLRPELAPAAARTAWRGRLSLLWRIWPVLLLFGLVIGGIYLGWFSPTEAAAVGAVGAFLLALVSGGITRATLRASVLETAALTGMIFFILIGAALFNFFLEGTGLPQFLIAQIESSGLSPLAVMVLILLFYIVLGCFMDSMSMILLTVPLLAPVAMGLDFDLIWFGIVVVTVAEIGLITPPIGMNLFVIQATVKGLSQSTVVRGIAPFILADILRLALLVAFPALVLWLPRAMF</sequence>
<keyword evidence="5 7" id="KW-1133">Transmembrane helix</keyword>
<dbReference type="NCBIfam" id="TIGR00786">
    <property type="entry name" value="dctM"/>
    <property type="match status" value="1"/>
</dbReference>
<dbReference type="Proteomes" id="UP001597474">
    <property type="component" value="Unassembled WGS sequence"/>
</dbReference>
<dbReference type="EMBL" id="JBHUMP010000008">
    <property type="protein sequence ID" value="MFD2740055.1"/>
    <property type="molecule type" value="Genomic_DNA"/>
</dbReference>
<evidence type="ECO:0000256" key="2">
    <source>
        <dbReference type="ARBA" id="ARBA00022475"/>
    </source>
</evidence>
<dbReference type="InterPro" id="IPR004681">
    <property type="entry name" value="TRAP_DctM"/>
</dbReference>
<evidence type="ECO:0000313" key="10">
    <source>
        <dbReference type="Proteomes" id="UP001597474"/>
    </source>
</evidence>
<evidence type="ECO:0000256" key="1">
    <source>
        <dbReference type="ARBA" id="ARBA00004429"/>
    </source>
</evidence>
<protein>
    <recommendedName>
        <fullName evidence="7">TRAP transporter large permease protein</fullName>
    </recommendedName>
</protein>
<evidence type="ECO:0000256" key="4">
    <source>
        <dbReference type="ARBA" id="ARBA00022692"/>
    </source>
</evidence>
<dbReference type="PIRSF" id="PIRSF006066">
    <property type="entry name" value="HI0050"/>
    <property type="match status" value="1"/>
</dbReference>
<comment type="function">
    <text evidence="7">Part of the tripartite ATP-independent periplasmic (TRAP) transport system.</text>
</comment>
<dbReference type="InterPro" id="IPR010656">
    <property type="entry name" value="DctM"/>
</dbReference>
<keyword evidence="3 7" id="KW-0997">Cell inner membrane</keyword>
<comment type="caution">
    <text evidence="9">The sequence shown here is derived from an EMBL/GenBank/DDBJ whole genome shotgun (WGS) entry which is preliminary data.</text>
</comment>
<evidence type="ECO:0000313" key="9">
    <source>
        <dbReference type="EMBL" id="MFD2740055.1"/>
    </source>
</evidence>
<dbReference type="RefSeq" id="WP_386374249.1">
    <property type="nucleotide sequence ID" value="NZ_JBHUMP010000008.1"/>
</dbReference>
<evidence type="ECO:0000256" key="6">
    <source>
        <dbReference type="ARBA" id="ARBA00023136"/>
    </source>
</evidence>
<comment type="subcellular location">
    <subcellularLocation>
        <location evidence="1 7">Cell inner membrane</location>
        <topology evidence="1 7">Multi-pass membrane protein</topology>
    </subcellularLocation>
</comment>
<reference evidence="10" key="1">
    <citation type="journal article" date="2019" name="Int. J. Syst. Evol. Microbiol.">
        <title>The Global Catalogue of Microorganisms (GCM) 10K type strain sequencing project: providing services to taxonomists for standard genome sequencing and annotation.</title>
        <authorList>
            <consortium name="The Broad Institute Genomics Platform"/>
            <consortium name="The Broad Institute Genome Sequencing Center for Infectious Disease"/>
            <person name="Wu L."/>
            <person name="Ma J."/>
        </authorList>
    </citation>
    <scope>NUCLEOTIDE SEQUENCE [LARGE SCALE GENOMIC DNA]</scope>
    <source>
        <strain evidence="10">TISTR 2562</strain>
    </source>
</reference>
<keyword evidence="6 7" id="KW-0472">Membrane</keyword>
<evidence type="ECO:0000256" key="3">
    <source>
        <dbReference type="ARBA" id="ARBA00022519"/>
    </source>
</evidence>
<comment type="subunit">
    <text evidence="7">The complex comprises the extracytoplasmic solute receptor protein and the two transmembrane proteins.</text>
</comment>
<keyword evidence="7" id="KW-0813">Transport</keyword>
<comment type="similarity">
    <text evidence="7">Belongs to the TRAP transporter large permease family.</text>
</comment>
<feature type="domain" description="TRAP C4-dicarboxylate transport system permease DctM subunit" evidence="8">
    <location>
        <begin position="11"/>
        <end position="424"/>
    </location>
</feature>
<feature type="transmembrane region" description="Helical" evidence="7">
    <location>
        <begin position="220"/>
        <end position="242"/>
    </location>
</feature>
<feature type="transmembrane region" description="Helical" evidence="7">
    <location>
        <begin position="279"/>
        <end position="299"/>
    </location>
</feature>
<gene>
    <name evidence="9" type="ORF">ACFSUD_10775</name>
</gene>